<reference evidence="2 3" key="1">
    <citation type="submission" date="2017-09" db="EMBL/GenBank/DDBJ databases">
        <title>Arcobacter canalis sp. nov., a new species isolated from a water canal contaminated with urban sewage.</title>
        <authorList>
            <person name="Perez-Cataluna A."/>
            <person name="Salas-Masso N."/>
            <person name="Figueras M.J."/>
        </authorList>
    </citation>
    <scope>NUCLEOTIDE SEQUENCE [LARGE SCALE GENOMIC DNA]</scope>
    <source>
        <strain evidence="2 3">F98-3</strain>
    </source>
</reference>
<proteinExistence type="predicted"/>
<protein>
    <submittedName>
        <fullName evidence="2">Uncharacterized protein</fullName>
    </submittedName>
</protein>
<accession>A0A2G1DI71</accession>
<dbReference type="InterPro" id="IPR036280">
    <property type="entry name" value="Multihaem_cyt_sf"/>
</dbReference>
<organism evidence="2 3">
    <name type="scientific">Malaciobacter molluscorum LMG 25693</name>
    <dbReference type="NCBI Taxonomy" id="870501"/>
    <lineage>
        <taxon>Bacteria</taxon>
        <taxon>Pseudomonadati</taxon>
        <taxon>Campylobacterota</taxon>
        <taxon>Epsilonproteobacteria</taxon>
        <taxon>Campylobacterales</taxon>
        <taxon>Arcobacteraceae</taxon>
        <taxon>Malaciobacter</taxon>
    </lineage>
</organism>
<dbReference type="KEGG" id="amol:AMOL_1417"/>
<dbReference type="EMBL" id="CP032098">
    <property type="protein sequence ID" value="AXX92392.1"/>
    <property type="molecule type" value="Genomic_DNA"/>
</dbReference>
<sequence>MRHIFISIMFFSFIFACSGNCLKCHPTLEKTINEKQHIILKQCITCHNKISNEMSQCGGDCFSCHSQNKLINSDYKAHQQLVNCKKCHISKEDFLSFPNNRNSNLIDLLKNK</sequence>
<evidence type="ECO:0000313" key="2">
    <source>
        <dbReference type="EMBL" id="PHO18161.1"/>
    </source>
</evidence>
<gene>
    <name evidence="1" type="ORF">AMOL_1417</name>
    <name evidence="2" type="ORF">CPU12_06760</name>
</gene>
<dbReference type="PROSITE" id="PS51257">
    <property type="entry name" value="PROKAR_LIPOPROTEIN"/>
    <property type="match status" value="1"/>
</dbReference>
<name>A0A2G1DI71_9BACT</name>
<dbReference type="SUPFAM" id="SSF48695">
    <property type="entry name" value="Multiheme cytochromes"/>
    <property type="match status" value="1"/>
</dbReference>
<dbReference type="EMBL" id="NXFY01000008">
    <property type="protein sequence ID" value="PHO18161.1"/>
    <property type="molecule type" value="Genomic_DNA"/>
</dbReference>
<evidence type="ECO:0000313" key="4">
    <source>
        <dbReference type="Proteomes" id="UP000262712"/>
    </source>
</evidence>
<reference evidence="1 4" key="2">
    <citation type="submission" date="2018-08" db="EMBL/GenBank/DDBJ databases">
        <title>Complete genome of the Arcobacter molluscorum type strain LMG 25693.</title>
        <authorList>
            <person name="Miller W.G."/>
            <person name="Yee E."/>
            <person name="Bono J.L."/>
        </authorList>
    </citation>
    <scope>NUCLEOTIDE SEQUENCE [LARGE SCALE GENOMIC DNA]</scope>
    <source>
        <strain evidence="1 4">CECT 7696</strain>
    </source>
</reference>
<dbReference type="Proteomes" id="UP000262712">
    <property type="component" value="Chromosome"/>
</dbReference>
<evidence type="ECO:0000313" key="1">
    <source>
        <dbReference type="EMBL" id="AXX92392.1"/>
    </source>
</evidence>
<dbReference type="AlphaFoldDB" id="A0A2G1DI71"/>
<keyword evidence="3" id="KW-1185">Reference proteome</keyword>
<evidence type="ECO:0000313" key="3">
    <source>
        <dbReference type="Proteomes" id="UP000221222"/>
    </source>
</evidence>
<dbReference type="RefSeq" id="WP_099342337.1">
    <property type="nucleotide sequence ID" value="NZ_CP032098.1"/>
</dbReference>
<dbReference type="Gene3D" id="1.10.1130.10">
    <property type="entry name" value="Flavocytochrome C3, Chain A"/>
    <property type="match status" value="1"/>
</dbReference>
<dbReference type="Proteomes" id="UP000221222">
    <property type="component" value="Unassembled WGS sequence"/>
</dbReference>